<evidence type="ECO:0000313" key="2">
    <source>
        <dbReference type="Proteomes" id="UP000039865"/>
    </source>
</evidence>
<dbReference type="InParanoid" id="A0A078AAF3"/>
<keyword evidence="2" id="KW-1185">Reference proteome</keyword>
<dbReference type="Proteomes" id="UP000039865">
    <property type="component" value="Unassembled WGS sequence"/>
</dbReference>
<protein>
    <submittedName>
        <fullName evidence="1">Uncharacterized protein</fullName>
    </submittedName>
</protein>
<proteinExistence type="predicted"/>
<dbReference type="AlphaFoldDB" id="A0A078AAF3"/>
<evidence type="ECO:0000313" key="1">
    <source>
        <dbReference type="EMBL" id="CDW78572.1"/>
    </source>
</evidence>
<name>A0A078AAF3_STYLE</name>
<gene>
    <name evidence="1" type="primary">Contig19183.g20341</name>
    <name evidence="1" type="ORF">STYLEM_7552</name>
</gene>
<organism evidence="1 2">
    <name type="scientific">Stylonychia lemnae</name>
    <name type="common">Ciliate</name>
    <dbReference type="NCBI Taxonomy" id="5949"/>
    <lineage>
        <taxon>Eukaryota</taxon>
        <taxon>Sar</taxon>
        <taxon>Alveolata</taxon>
        <taxon>Ciliophora</taxon>
        <taxon>Intramacronucleata</taxon>
        <taxon>Spirotrichea</taxon>
        <taxon>Stichotrichia</taxon>
        <taxon>Sporadotrichida</taxon>
        <taxon>Oxytrichidae</taxon>
        <taxon>Stylonychinae</taxon>
        <taxon>Stylonychia</taxon>
    </lineage>
</organism>
<dbReference type="EMBL" id="CCKQ01007216">
    <property type="protein sequence ID" value="CDW78572.1"/>
    <property type="molecule type" value="Genomic_DNA"/>
</dbReference>
<accession>A0A078AAF3</accession>
<sequence>MELSFITAIIHLLGRFHPRVLQVLNSFRWLEAQGDHQHGKAQSHQYYCFQTKELQTTFYFDMLLAHNNKEKRPSSDANLLEFKLFCYSVGQAKWQIVIHCFARSCWRNYLIAQLRVVKEGQKALQTNYEVA</sequence>
<reference evidence="1 2" key="1">
    <citation type="submission" date="2014-06" db="EMBL/GenBank/DDBJ databases">
        <authorList>
            <person name="Swart Estienne"/>
        </authorList>
    </citation>
    <scope>NUCLEOTIDE SEQUENCE [LARGE SCALE GENOMIC DNA]</scope>
    <source>
        <strain evidence="1 2">130c</strain>
    </source>
</reference>